<comment type="caution">
    <text evidence="1">The sequence shown here is derived from an EMBL/GenBank/DDBJ whole genome shotgun (WGS) entry which is preliminary data.</text>
</comment>
<keyword evidence="2" id="KW-1185">Reference proteome</keyword>
<dbReference type="OrthoDB" id="2424037at2759"/>
<evidence type="ECO:0000313" key="1">
    <source>
        <dbReference type="EMBL" id="CAG8735385.1"/>
    </source>
</evidence>
<dbReference type="Proteomes" id="UP000789759">
    <property type="component" value="Unassembled WGS sequence"/>
</dbReference>
<dbReference type="EMBL" id="CAJVQA010015132">
    <property type="protein sequence ID" value="CAG8735385.1"/>
    <property type="molecule type" value="Genomic_DNA"/>
</dbReference>
<dbReference type="AlphaFoldDB" id="A0A9N9NIN9"/>
<organism evidence="1 2">
    <name type="scientific">Cetraspora pellucida</name>
    <dbReference type="NCBI Taxonomy" id="1433469"/>
    <lineage>
        <taxon>Eukaryota</taxon>
        <taxon>Fungi</taxon>
        <taxon>Fungi incertae sedis</taxon>
        <taxon>Mucoromycota</taxon>
        <taxon>Glomeromycotina</taxon>
        <taxon>Glomeromycetes</taxon>
        <taxon>Diversisporales</taxon>
        <taxon>Gigasporaceae</taxon>
        <taxon>Cetraspora</taxon>
    </lineage>
</organism>
<protein>
    <submittedName>
        <fullName evidence="1">20649_t:CDS:1</fullName>
    </submittedName>
</protein>
<proteinExistence type="predicted"/>
<sequence>GDKVFVPFGHAVEKYLNEFDHLKKTCLKKQSLRRVEGAIDYIGWMTKDGYLKSTNHLDDILELTEKGNECISNIQNGNAHDICNCSNFKLKNNVSNEFDMHKCSVRVITKVMLSQIKTEFLMQVILSGSHISSILIPHISTINRINLNYETRDIVIHGRHESNMTTTQIMRNLLAPTNNAPKNELKEILDNKKFACNETKIRHLLERDTRRLRDNIGPWTRLHQLVTNELKNKRVVLYYQQPDSEMQENDYKHYYQLTLSDEIWLQQARDCSSFCFGINGKYDLNNDRAPILVLTVEDQAGYGSPIAIGLSNKENKFTIHIAIETVQKNISYKHQPSKAALEPILRDVILCWFYIMKTFGEHLQNLKVEQSL</sequence>
<reference evidence="1" key="1">
    <citation type="submission" date="2021-06" db="EMBL/GenBank/DDBJ databases">
        <authorList>
            <person name="Kallberg Y."/>
            <person name="Tangrot J."/>
            <person name="Rosling A."/>
        </authorList>
    </citation>
    <scope>NUCLEOTIDE SEQUENCE</scope>
    <source>
        <strain evidence="1">FL966</strain>
    </source>
</reference>
<feature type="non-terminal residue" evidence="1">
    <location>
        <position position="1"/>
    </location>
</feature>
<evidence type="ECO:0000313" key="2">
    <source>
        <dbReference type="Proteomes" id="UP000789759"/>
    </source>
</evidence>
<accession>A0A9N9NIN9</accession>
<gene>
    <name evidence="1" type="ORF">CPELLU_LOCUS13761</name>
</gene>
<name>A0A9N9NIN9_9GLOM</name>